<evidence type="ECO:0000313" key="2">
    <source>
        <dbReference type="Proteomes" id="UP000199421"/>
    </source>
</evidence>
<dbReference type="AlphaFoldDB" id="A0A1H7I0L2"/>
<reference evidence="2" key="1">
    <citation type="submission" date="2016-10" db="EMBL/GenBank/DDBJ databases">
        <authorList>
            <person name="Varghese N."/>
            <person name="Submissions S."/>
        </authorList>
    </citation>
    <scope>NUCLEOTIDE SEQUENCE [LARGE SCALE GENOMIC DNA]</scope>
    <source>
        <strain evidence="2">DSM 18733</strain>
    </source>
</reference>
<accession>A0A1H7I0L2</accession>
<dbReference type="Proteomes" id="UP000199421">
    <property type="component" value="Unassembled WGS sequence"/>
</dbReference>
<name>A0A1H7I0L2_OLID1</name>
<evidence type="ECO:0000313" key="1">
    <source>
        <dbReference type="EMBL" id="SEK56133.1"/>
    </source>
</evidence>
<proteinExistence type="predicted"/>
<sequence length="46" mass="5599">MQYTSQRYNKRTVSNNAAKIRDDLYRKKSITPTAILFTDFFYKQYL</sequence>
<gene>
    <name evidence="1" type="ORF">SAMN05661044_00549</name>
</gene>
<organism evidence="1 2">
    <name type="scientific">Olivibacter domesticus</name>
    <name type="common">Pseudosphingobacterium domesticum</name>
    <dbReference type="NCBI Taxonomy" id="407022"/>
    <lineage>
        <taxon>Bacteria</taxon>
        <taxon>Pseudomonadati</taxon>
        <taxon>Bacteroidota</taxon>
        <taxon>Sphingobacteriia</taxon>
        <taxon>Sphingobacteriales</taxon>
        <taxon>Sphingobacteriaceae</taxon>
        <taxon>Olivibacter</taxon>
    </lineage>
</organism>
<protein>
    <submittedName>
        <fullName evidence="1">Uncharacterized protein</fullName>
    </submittedName>
</protein>
<keyword evidence="2" id="KW-1185">Reference proteome</keyword>
<dbReference type="EMBL" id="FOAF01000001">
    <property type="protein sequence ID" value="SEK56133.1"/>
    <property type="molecule type" value="Genomic_DNA"/>
</dbReference>